<dbReference type="PANTHER" id="PTHR34846:SF11">
    <property type="entry name" value="4-CARBOXYMUCONOLACTONE DECARBOXYLASE FAMILY PROTEIN (AFU_ORTHOLOGUE AFUA_6G11590)"/>
    <property type="match status" value="1"/>
</dbReference>
<dbReference type="Proteomes" id="UP000759443">
    <property type="component" value="Unassembled WGS sequence"/>
</dbReference>
<keyword evidence="2" id="KW-1185">Reference proteome</keyword>
<dbReference type="EC" id="4.1.1.44" evidence="1"/>
<gene>
    <name evidence="1" type="ORF">J2Z17_004882</name>
</gene>
<protein>
    <submittedName>
        <fullName evidence="1">4-carboxymuconolactone decarboxylase</fullName>
        <ecNumber evidence="1">4.1.1.44</ecNumber>
    </submittedName>
</protein>
<proteinExistence type="predicted"/>
<organism evidence="1 2">
    <name type="scientific">Rhizobium halophytocola</name>
    <dbReference type="NCBI Taxonomy" id="735519"/>
    <lineage>
        <taxon>Bacteria</taxon>
        <taxon>Pseudomonadati</taxon>
        <taxon>Pseudomonadota</taxon>
        <taxon>Alphaproteobacteria</taxon>
        <taxon>Hyphomicrobiales</taxon>
        <taxon>Rhizobiaceae</taxon>
        <taxon>Rhizobium/Agrobacterium group</taxon>
        <taxon>Rhizobium</taxon>
    </lineage>
</organism>
<evidence type="ECO:0000313" key="1">
    <source>
        <dbReference type="EMBL" id="MBP1853421.1"/>
    </source>
</evidence>
<dbReference type="Gene3D" id="1.20.1290.10">
    <property type="entry name" value="AhpD-like"/>
    <property type="match status" value="1"/>
</dbReference>
<dbReference type="SUPFAM" id="SSF69118">
    <property type="entry name" value="AhpD-like"/>
    <property type="match status" value="1"/>
</dbReference>
<dbReference type="PANTHER" id="PTHR34846">
    <property type="entry name" value="4-CARBOXYMUCONOLACTONE DECARBOXYLASE FAMILY PROTEIN (AFU_ORTHOLOGUE AFUA_6G11590)"/>
    <property type="match status" value="1"/>
</dbReference>
<name>A0ABS4E646_9HYPH</name>
<dbReference type="GO" id="GO:0047575">
    <property type="term" value="F:4-carboxymuconolactone decarboxylase activity"/>
    <property type="evidence" value="ECO:0007669"/>
    <property type="project" value="UniProtKB-EC"/>
</dbReference>
<dbReference type="InterPro" id="IPR029032">
    <property type="entry name" value="AhpD-like"/>
</dbReference>
<accession>A0ABS4E646</accession>
<dbReference type="EMBL" id="JAGGJU010000018">
    <property type="protein sequence ID" value="MBP1853421.1"/>
    <property type="molecule type" value="Genomic_DNA"/>
</dbReference>
<reference evidence="1 2" key="1">
    <citation type="submission" date="2021-03" db="EMBL/GenBank/DDBJ databases">
        <title>Genomic Encyclopedia of Type Strains, Phase IV (KMG-IV): sequencing the most valuable type-strain genomes for metagenomic binning, comparative biology and taxonomic classification.</title>
        <authorList>
            <person name="Goeker M."/>
        </authorList>
    </citation>
    <scope>NUCLEOTIDE SEQUENCE [LARGE SCALE GENOMIC DNA]</scope>
    <source>
        <strain evidence="1 2">DSM 21600</strain>
    </source>
</reference>
<keyword evidence="1" id="KW-0456">Lyase</keyword>
<evidence type="ECO:0000313" key="2">
    <source>
        <dbReference type="Proteomes" id="UP000759443"/>
    </source>
</evidence>
<comment type="caution">
    <text evidence="1">The sequence shown here is derived from an EMBL/GenBank/DDBJ whole genome shotgun (WGS) entry which is preliminary data.</text>
</comment>
<sequence>MARLSPPDFDNLSEAQQSVYEQIVSGPRGRVRGPLAIWLHRPDLADRSQALGRYCRYDTLLPPILSELAILVTARVWNSEFEWQAHKLIGLKAGLSPEIVDAIRDRRQPQFDADDQAVVYDFALAVQRDRKVSQIVYERAIAILGAEAVVDLTGLLGYYGLISMTINVFEVDPLDPDACEMN</sequence>
<dbReference type="RefSeq" id="WP_209949248.1">
    <property type="nucleotide sequence ID" value="NZ_JAGGJU010000018.1"/>
</dbReference>